<evidence type="ECO:0000256" key="13">
    <source>
        <dbReference type="ARBA" id="ARBA00023285"/>
    </source>
</evidence>
<dbReference type="InterPro" id="IPR036264">
    <property type="entry name" value="Bact_exopeptidase_dim_dom"/>
</dbReference>
<dbReference type="InterPro" id="IPR011650">
    <property type="entry name" value="Peptidase_M20_dimer"/>
</dbReference>
<evidence type="ECO:0000256" key="10">
    <source>
        <dbReference type="ARBA" id="ARBA00022833"/>
    </source>
</evidence>
<dbReference type="PANTHER" id="PTHR43808">
    <property type="entry name" value="ACETYLORNITHINE DEACETYLASE"/>
    <property type="match status" value="1"/>
</dbReference>
<evidence type="ECO:0000256" key="1">
    <source>
        <dbReference type="ARBA" id="ARBA00001941"/>
    </source>
</evidence>
<sequence length="394" mass="42433">MLFWKYINQPERMVAHLDEATTLLQQLIQLNTDTANGHESTVADVLEQLFTDAGIATKRIPFAEGRDNLVAEFGEGSPVFAFGGHEDVVNPGDLSKWQYPPFSATIDGDRLYGRGASDMKSGLVAMALAFIHLKQSGFPHHVRFIATVGEEYGAPGSRQLTELGYADDLDALVLGEPTGNVIEFGHAGSYNYEITSQGQAVHSSIPDQGINATTKLVDFAVAERTAFDDAPVDPVLGPLVHSVTILQAGDQVNTIPGSARLAGNIRPTKAFTNEQVTARLQEVVQAISDKGPGTLEFHLTHSFYPVVTAKDGRLVTTANAGIAAASGQPVPLATFSGATDASEFTKSSNQFETIIFGPGNEDGNVSHQVNEYVSLTRFHQAINEYEQIARHYFA</sequence>
<keyword evidence="17" id="KW-1185">Reference proteome</keyword>
<evidence type="ECO:0000256" key="2">
    <source>
        <dbReference type="ARBA" id="ARBA00001947"/>
    </source>
</evidence>
<dbReference type="EMBL" id="AZFJ01000036">
    <property type="protein sequence ID" value="KRL86953.1"/>
    <property type="molecule type" value="Genomic_DNA"/>
</dbReference>
<dbReference type="GO" id="GO:0009089">
    <property type="term" value="P:lysine biosynthetic process via diaminopimelate"/>
    <property type="evidence" value="ECO:0007669"/>
    <property type="project" value="UniProtKB-UniPathway"/>
</dbReference>
<comment type="cofactor">
    <cofactor evidence="1">
        <name>Co(2+)</name>
        <dbReference type="ChEBI" id="CHEBI:48828"/>
    </cofactor>
</comment>
<comment type="similarity">
    <text evidence="4">Belongs to the peptidase M20A family.</text>
</comment>
<comment type="caution">
    <text evidence="16">The sequence shown here is derived from an EMBL/GenBank/DDBJ whole genome shotgun (WGS) entry which is preliminary data.</text>
</comment>
<gene>
    <name evidence="16" type="ORF">FC50_GL000149</name>
</gene>
<evidence type="ECO:0000256" key="5">
    <source>
        <dbReference type="ARBA" id="ARBA00011921"/>
    </source>
</evidence>
<evidence type="ECO:0000256" key="12">
    <source>
        <dbReference type="ARBA" id="ARBA00023154"/>
    </source>
</evidence>
<evidence type="ECO:0000256" key="14">
    <source>
        <dbReference type="ARBA" id="ARBA00051301"/>
    </source>
</evidence>
<dbReference type="GO" id="GO:0009014">
    <property type="term" value="F:succinyl-diaminopimelate desuccinylase activity"/>
    <property type="evidence" value="ECO:0007669"/>
    <property type="project" value="UniProtKB-EC"/>
</dbReference>
<dbReference type="SUPFAM" id="SSF55031">
    <property type="entry name" value="Bacterial exopeptidase dimerisation domain"/>
    <property type="match status" value="1"/>
</dbReference>
<dbReference type="NCBIfam" id="TIGR01910">
    <property type="entry name" value="DapE-ArgE"/>
    <property type="match status" value="1"/>
</dbReference>
<evidence type="ECO:0000313" key="17">
    <source>
        <dbReference type="Proteomes" id="UP000051922"/>
    </source>
</evidence>
<evidence type="ECO:0000256" key="8">
    <source>
        <dbReference type="ARBA" id="ARBA00022723"/>
    </source>
</evidence>
<reference evidence="16 17" key="1">
    <citation type="journal article" date="2015" name="Genome Announc.">
        <title>Expanding the biotechnology potential of lactobacilli through comparative genomics of 213 strains and associated genera.</title>
        <authorList>
            <person name="Sun Z."/>
            <person name="Harris H.M."/>
            <person name="McCann A."/>
            <person name="Guo C."/>
            <person name="Argimon S."/>
            <person name="Zhang W."/>
            <person name="Yang X."/>
            <person name="Jeffery I.B."/>
            <person name="Cooney J.C."/>
            <person name="Kagawa T.F."/>
            <person name="Liu W."/>
            <person name="Song Y."/>
            <person name="Salvetti E."/>
            <person name="Wrobel A."/>
            <person name="Rasinkangas P."/>
            <person name="Parkhill J."/>
            <person name="Rea M.C."/>
            <person name="O'Sullivan O."/>
            <person name="Ritari J."/>
            <person name="Douillard F.P."/>
            <person name="Paul Ross R."/>
            <person name="Yang R."/>
            <person name="Briner A.E."/>
            <person name="Felis G.E."/>
            <person name="de Vos W.M."/>
            <person name="Barrangou R."/>
            <person name="Klaenhammer T.R."/>
            <person name="Caufield P.W."/>
            <person name="Cui Y."/>
            <person name="Zhang H."/>
            <person name="O'Toole P.W."/>
        </authorList>
    </citation>
    <scope>NUCLEOTIDE SEQUENCE [LARGE SCALE GENOMIC DNA]</scope>
    <source>
        <strain evidence="16 17">DSM 15945</strain>
    </source>
</reference>
<dbReference type="EC" id="3.5.1.18" evidence="5"/>
<dbReference type="CDD" id="cd08659">
    <property type="entry name" value="M20_ArgE_DapE-like"/>
    <property type="match status" value="1"/>
</dbReference>
<name>A0A0R1U0H3_9LACO</name>
<feature type="domain" description="Peptidase M20 dimerisation" evidence="15">
    <location>
        <begin position="185"/>
        <end position="289"/>
    </location>
</feature>
<comment type="catalytic activity">
    <reaction evidence="14">
        <text>N-succinyl-(2S,6S)-2,6-diaminopimelate + H2O = (2S,6S)-2,6-diaminopimelate + succinate</text>
        <dbReference type="Rhea" id="RHEA:22608"/>
        <dbReference type="ChEBI" id="CHEBI:15377"/>
        <dbReference type="ChEBI" id="CHEBI:30031"/>
        <dbReference type="ChEBI" id="CHEBI:57609"/>
        <dbReference type="ChEBI" id="CHEBI:58087"/>
        <dbReference type="EC" id="3.5.1.18"/>
    </reaction>
</comment>
<dbReference type="Pfam" id="PF07687">
    <property type="entry name" value="M20_dimer"/>
    <property type="match status" value="1"/>
</dbReference>
<dbReference type="Pfam" id="PF01546">
    <property type="entry name" value="Peptidase_M20"/>
    <property type="match status" value="1"/>
</dbReference>
<proteinExistence type="inferred from homology"/>
<dbReference type="InterPro" id="IPR001261">
    <property type="entry name" value="ArgE/DapE_CS"/>
</dbReference>
<evidence type="ECO:0000256" key="3">
    <source>
        <dbReference type="ARBA" id="ARBA00005130"/>
    </source>
</evidence>
<evidence type="ECO:0000256" key="7">
    <source>
        <dbReference type="ARBA" id="ARBA00022605"/>
    </source>
</evidence>
<evidence type="ECO:0000259" key="15">
    <source>
        <dbReference type="Pfam" id="PF07687"/>
    </source>
</evidence>
<dbReference type="AlphaFoldDB" id="A0A0R1U0H3"/>
<dbReference type="Proteomes" id="UP000051922">
    <property type="component" value="Unassembled WGS sequence"/>
</dbReference>
<dbReference type="GO" id="GO:0019877">
    <property type="term" value="P:diaminopimelate biosynthetic process"/>
    <property type="evidence" value="ECO:0007669"/>
    <property type="project" value="UniProtKB-KW"/>
</dbReference>
<keyword evidence="9" id="KW-0378">Hydrolase</keyword>
<comment type="pathway">
    <text evidence="3">Amino-acid biosynthesis; L-lysine biosynthesis via DAP pathway; LL-2,6-diaminopimelate from (S)-tetrahydrodipicolinate (succinylase route): step 3/3.</text>
</comment>
<keyword evidence="8" id="KW-0479">Metal-binding</keyword>
<dbReference type="PANTHER" id="PTHR43808:SF8">
    <property type="entry name" value="PEPTIDASE M20 DIMERISATION DOMAIN-CONTAINING PROTEIN"/>
    <property type="match status" value="1"/>
</dbReference>
<evidence type="ECO:0000256" key="4">
    <source>
        <dbReference type="ARBA" id="ARBA00006247"/>
    </source>
</evidence>
<evidence type="ECO:0000256" key="6">
    <source>
        <dbReference type="ARBA" id="ARBA00016853"/>
    </source>
</evidence>
<dbReference type="PROSITE" id="PS00759">
    <property type="entry name" value="ARGE_DAPE_CPG2_2"/>
    <property type="match status" value="1"/>
</dbReference>
<keyword evidence="10" id="KW-0862">Zinc</keyword>
<keyword evidence="13" id="KW-0170">Cobalt</keyword>
<evidence type="ECO:0000256" key="11">
    <source>
        <dbReference type="ARBA" id="ARBA00022915"/>
    </source>
</evidence>
<dbReference type="UniPathway" id="UPA00034">
    <property type="reaction ID" value="UER00021"/>
</dbReference>
<keyword evidence="7" id="KW-0028">Amino-acid biosynthesis</keyword>
<dbReference type="Gene3D" id="3.40.630.10">
    <property type="entry name" value="Zn peptidases"/>
    <property type="match status" value="1"/>
</dbReference>
<dbReference type="STRING" id="1423783.FC50_GL000149"/>
<dbReference type="InterPro" id="IPR010182">
    <property type="entry name" value="ArgE/DapE"/>
</dbReference>
<accession>A0A0R1U0H3</accession>
<organism evidence="16 17">
    <name type="scientific">Lacticaseibacillus pantheris DSM 15945 = JCM 12539 = NBRC 106106</name>
    <dbReference type="NCBI Taxonomy" id="1423783"/>
    <lineage>
        <taxon>Bacteria</taxon>
        <taxon>Bacillati</taxon>
        <taxon>Bacillota</taxon>
        <taxon>Bacilli</taxon>
        <taxon>Lactobacillales</taxon>
        <taxon>Lactobacillaceae</taxon>
        <taxon>Lacticaseibacillus</taxon>
    </lineage>
</organism>
<evidence type="ECO:0000256" key="9">
    <source>
        <dbReference type="ARBA" id="ARBA00022801"/>
    </source>
</evidence>
<evidence type="ECO:0000313" key="16">
    <source>
        <dbReference type="EMBL" id="KRL86953.1"/>
    </source>
</evidence>
<dbReference type="NCBIfam" id="NF006365">
    <property type="entry name" value="PRK08588.1"/>
    <property type="match status" value="1"/>
</dbReference>
<dbReference type="InterPro" id="IPR050072">
    <property type="entry name" value="Peptidase_M20A"/>
</dbReference>
<dbReference type="InterPro" id="IPR002933">
    <property type="entry name" value="Peptidase_M20"/>
</dbReference>
<keyword evidence="11" id="KW-0220">Diaminopimelate biosynthesis</keyword>
<protein>
    <recommendedName>
        <fullName evidence="6">Probable succinyl-diaminopimelate desuccinylase</fullName>
        <ecNumber evidence="5">3.5.1.18</ecNumber>
    </recommendedName>
</protein>
<keyword evidence="12" id="KW-0457">Lysine biosynthesis</keyword>
<dbReference type="Gene3D" id="3.30.70.360">
    <property type="match status" value="1"/>
</dbReference>
<dbReference type="PATRIC" id="fig|1423783.4.peg.156"/>
<dbReference type="GO" id="GO:0046872">
    <property type="term" value="F:metal ion binding"/>
    <property type="evidence" value="ECO:0007669"/>
    <property type="project" value="UniProtKB-KW"/>
</dbReference>
<comment type="cofactor">
    <cofactor evidence="2">
        <name>Zn(2+)</name>
        <dbReference type="ChEBI" id="CHEBI:29105"/>
    </cofactor>
</comment>
<dbReference type="SUPFAM" id="SSF53187">
    <property type="entry name" value="Zn-dependent exopeptidases"/>
    <property type="match status" value="1"/>
</dbReference>